<evidence type="ECO:0000313" key="2">
    <source>
        <dbReference type="Proteomes" id="UP000586254"/>
    </source>
</evidence>
<reference evidence="1 2" key="1">
    <citation type="submission" date="2020-07" db="EMBL/GenBank/DDBJ databases">
        <title>Organ Donor 1.</title>
        <authorList>
            <person name="Marsh A.J."/>
            <person name="Azcarate-Peril M.A."/>
        </authorList>
    </citation>
    <scope>NUCLEOTIDE SEQUENCE [LARGE SCALE GENOMIC DNA]</scope>
    <source>
        <strain evidence="1 2">AMC0717</strain>
    </source>
</reference>
<dbReference type="AlphaFoldDB" id="A0A853JUY1"/>
<accession>A0A853JUY1</accession>
<organism evidence="1 2">
    <name type="scientific">Eubacterium callanderi</name>
    <dbReference type="NCBI Taxonomy" id="53442"/>
    <lineage>
        <taxon>Bacteria</taxon>
        <taxon>Bacillati</taxon>
        <taxon>Bacillota</taxon>
        <taxon>Clostridia</taxon>
        <taxon>Eubacteriales</taxon>
        <taxon>Eubacteriaceae</taxon>
        <taxon>Eubacterium</taxon>
    </lineage>
</organism>
<name>A0A853JUY1_9FIRM</name>
<evidence type="ECO:0008006" key="3">
    <source>
        <dbReference type="Google" id="ProtNLM"/>
    </source>
</evidence>
<dbReference type="Proteomes" id="UP000586254">
    <property type="component" value="Unassembled WGS sequence"/>
</dbReference>
<dbReference type="EMBL" id="JACCKS010000048">
    <property type="protein sequence ID" value="NZA40384.1"/>
    <property type="molecule type" value="Genomic_DNA"/>
</dbReference>
<dbReference type="RefSeq" id="WP_180494367.1">
    <property type="nucleotide sequence ID" value="NZ_JACCKS010000048.1"/>
</dbReference>
<gene>
    <name evidence="1" type="ORF">H0N91_20195</name>
</gene>
<protein>
    <recommendedName>
        <fullName evidence="3">Glycosyltransferase subfamily 4-like N-terminal domain-containing protein</fullName>
    </recommendedName>
</protein>
<sequence length="82" mass="9496">MKILIPILHFSKSGGMRVLTEIANYLIKRNYQVYFVTHVSSDKPYFPTNAKVIYVNSKGINNKDEKTNLRLGLLRTVSLYNF</sequence>
<proteinExistence type="predicted"/>
<evidence type="ECO:0000313" key="1">
    <source>
        <dbReference type="EMBL" id="NZA40384.1"/>
    </source>
</evidence>
<comment type="caution">
    <text evidence="1">The sequence shown here is derived from an EMBL/GenBank/DDBJ whole genome shotgun (WGS) entry which is preliminary data.</text>
</comment>
<dbReference type="SUPFAM" id="SSF53756">
    <property type="entry name" value="UDP-Glycosyltransferase/glycogen phosphorylase"/>
    <property type="match status" value="1"/>
</dbReference>